<dbReference type="AlphaFoldDB" id="A0A1L8QP86"/>
<dbReference type="STRING" id="328396.RU93_GL000810"/>
<dbReference type="OrthoDB" id="3193269at2"/>
<dbReference type="Proteomes" id="UP000182149">
    <property type="component" value="Unassembled WGS sequence"/>
</dbReference>
<sequence length="333" mass="38252">MRDFKFIKRVEQLVKPIDIATLQVLAPTTKFIPRKIQNKLMASSAQKNPYMGFVVEPYSVFLCYELKDLEWARRLIPDGFELIKTKIFDDGEPKYYAIFGSFNVHTSAFWGTRLEVNIIARNKRNNLLSWVIVDYDTNTLSHDVSKGVVGSTTEQALLTTDFDGNLIVDIQNEGKNRHLVFDAKTDQAQTKIMGHQLWLEGNLSVGYGRELSQNSDAVFSLTFDPKEVEKGRRIPLEDVHVTKNTWFSGLFHDEPDEVVYFPYAQHYLSDSPGHFSQIKDEADLRNKYESLDLASIPDYSADSHRKMMKIGMIFNIVLVTVLLVLLFTLLQQR</sequence>
<reference evidence="2 3" key="1">
    <citation type="submission" date="2014-12" db="EMBL/GenBank/DDBJ databases">
        <title>Draft genome sequences of 29 type strains of Enterococci.</title>
        <authorList>
            <person name="Zhong Z."/>
            <person name="Sun Z."/>
            <person name="Liu W."/>
            <person name="Zhang W."/>
            <person name="Zhang H."/>
        </authorList>
    </citation>
    <scope>NUCLEOTIDE SEQUENCE [LARGE SCALE GENOMIC DNA]</scope>
    <source>
        <strain evidence="2 3">DSM 17690</strain>
    </source>
</reference>
<gene>
    <name evidence="2" type="ORF">RU93_GL000810</name>
</gene>
<dbReference type="RefSeq" id="WP_071875511.1">
    <property type="nucleotide sequence ID" value="NZ_JBHSHF010000004.1"/>
</dbReference>
<accession>A0A1L8QP86</accession>
<protein>
    <submittedName>
        <fullName evidence="2">Uncharacterized protein</fullName>
    </submittedName>
</protein>
<dbReference type="EMBL" id="JXKD01000017">
    <property type="protein sequence ID" value="OJG09324.1"/>
    <property type="molecule type" value="Genomic_DNA"/>
</dbReference>
<organism evidence="2 3">
    <name type="scientific">Enterococcus aquimarinus</name>
    <dbReference type="NCBI Taxonomy" id="328396"/>
    <lineage>
        <taxon>Bacteria</taxon>
        <taxon>Bacillati</taxon>
        <taxon>Bacillota</taxon>
        <taxon>Bacilli</taxon>
        <taxon>Lactobacillales</taxon>
        <taxon>Enterococcaceae</taxon>
        <taxon>Enterococcus</taxon>
    </lineage>
</organism>
<keyword evidence="1" id="KW-0472">Membrane</keyword>
<keyword evidence="1" id="KW-1133">Transmembrane helix</keyword>
<evidence type="ECO:0000256" key="1">
    <source>
        <dbReference type="SAM" id="Phobius"/>
    </source>
</evidence>
<evidence type="ECO:0000313" key="3">
    <source>
        <dbReference type="Proteomes" id="UP000182149"/>
    </source>
</evidence>
<evidence type="ECO:0000313" key="2">
    <source>
        <dbReference type="EMBL" id="OJG09324.1"/>
    </source>
</evidence>
<keyword evidence="1" id="KW-0812">Transmembrane</keyword>
<comment type="caution">
    <text evidence="2">The sequence shown here is derived from an EMBL/GenBank/DDBJ whole genome shotgun (WGS) entry which is preliminary data.</text>
</comment>
<feature type="transmembrane region" description="Helical" evidence="1">
    <location>
        <begin position="310"/>
        <end position="330"/>
    </location>
</feature>
<proteinExistence type="predicted"/>
<name>A0A1L8QP86_9ENTE</name>
<keyword evidence="3" id="KW-1185">Reference proteome</keyword>